<dbReference type="Proteomes" id="UP000030755">
    <property type="component" value="Unassembled WGS sequence"/>
</dbReference>
<evidence type="ECO:0008006" key="3">
    <source>
        <dbReference type="Google" id="ProtNLM"/>
    </source>
</evidence>
<dbReference type="InterPro" id="IPR011990">
    <property type="entry name" value="TPR-like_helical_dom_sf"/>
</dbReference>
<dbReference type="EMBL" id="KE561316">
    <property type="protein sequence ID" value="EPZ31061.1"/>
    <property type="molecule type" value="Genomic_DNA"/>
</dbReference>
<proteinExistence type="predicted"/>
<sequence length="61" mass="7091">MSLKAELVQWNEAVISMDRGNLQEAIDLFIEIADCAKFNYNLGRLFFQQHEYEKAIGNILQ</sequence>
<gene>
    <name evidence="1" type="ORF">O9G_004913</name>
</gene>
<name>A0A075AMX0_ROZAC</name>
<evidence type="ECO:0000313" key="2">
    <source>
        <dbReference type="Proteomes" id="UP000030755"/>
    </source>
</evidence>
<organism evidence="1 2">
    <name type="scientific">Rozella allomycis (strain CSF55)</name>
    <dbReference type="NCBI Taxonomy" id="988480"/>
    <lineage>
        <taxon>Eukaryota</taxon>
        <taxon>Fungi</taxon>
        <taxon>Fungi incertae sedis</taxon>
        <taxon>Cryptomycota</taxon>
        <taxon>Cryptomycota incertae sedis</taxon>
        <taxon>Rozella</taxon>
    </lineage>
</organism>
<dbReference type="HOGENOM" id="CLU_2923982_0_0_1"/>
<evidence type="ECO:0000313" key="1">
    <source>
        <dbReference type="EMBL" id="EPZ31061.1"/>
    </source>
</evidence>
<protein>
    <recommendedName>
        <fullName evidence="3">Tetratricopeptide repeat protein</fullName>
    </recommendedName>
</protein>
<dbReference type="SUPFAM" id="SSF48452">
    <property type="entry name" value="TPR-like"/>
    <property type="match status" value="1"/>
</dbReference>
<keyword evidence="2" id="KW-1185">Reference proteome</keyword>
<accession>A0A075AMX0</accession>
<dbReference type="Gene3D" id="1.25.40.10">
    <property type="entry name" value="Tetratricopeptide repeat domain"/>
    <property type="match status" value="1"/>
</dbReference>
<dbReference type="AlphaFoldDB" id="A0A075AMX0"/>
<dbReference type="OrthoDB" id="9450131at2759"/>
<reference evidence="1 2" key="1">
    <citation type="journal article" date="2013" name="Curr. Biol.">
        <title>Shared signatures of parasitism and phylogenomics unite Cryptomycota and microsporidia.</title>
        <authorList>
            <person name="James T.Y."/>
            <person name="Pelin A."/>
            <person name="Bonen L."/>
            <person name="Ahrendt S."/>
            <person name="Sain D."/>
            <person name="Corradi N."/>
            <person name="Stajich J.E."/>
        </authorList>
    </citation>
    <scope>NUCLEOTIDE SEQUENCE [LARGE SCALE GENOMIC DNA]</scope>
    <source>
        <strain evidence="1 2">CSF55</strain>
    </source>
</reference>